<keyword evidence="4" id="KW-1185">Reference proteome</keyword>
<dbReference type="PANTHER" id="PTHR42928:SF5">
    <property type="entry name" value="BLR1237 PROTEIN"/>
    <property type="match status" value="1"/>
</dbReference>
<dbReference type="Proteomes" id="UP000027318">
    <property type="component" value="Unassembled WGS sequence"/>
</dbReference>
<evidence type="ECO:0000313" key="3">
    <source>
        <dbReference type="EMBL" id="KDE41172.1"/>
    </source>
</evidence>
<accession>A0A063YA09</accession>
<dbReference type="PANTHER" id="PTHR42928">
    <property type="entry name" value="TRICARBOXYLATE-BINDING PROTEIN"/>
    <property type="match status" value="1"/>
</dbReference>
<dbReference type="PIRSF" id="PIRSF017082">
    <property type="entry name" value="YflP"/>
    <property type="match status" value="1"/>
</dbReference>
<dbReference type="OrthoDB" id="9780943at2"/>
<gene>
    <name evidence="3" type="ORF">ADINL_0245</name>
</gene>
<dbReference type="InterPro" id="IPR042100">
    <property type="entry name" value="Bug_dom1"/>
</dbReference>
<evidence type="ECO:0000256" key="1">
    <source>
        <dbReference type="ARBA" id="ARBA00006987"/>
    </source>
</evidence>
<feature type="chain" id="PRO_5001620455" evidence="2">
    <location>
        <begin position="24"/>
        <end position="324"/>
    </location>
</feature>
<dbReference type="Pfam" id="PF03401">
    <property type="entry name" value="TctC"/>
    <property type="match status" value="1"/>
</dbReference>
<evidence type="ECO:0000313" key="4">
    <source>
        <dbReference type="Proteomes" id="UP000027318"/>
    </source>
</evidence>
<dbReference type="AlphaFoldDB" id="A0A063YA09"/>
<evidence type="ECO:0000256" key="2">
    <source>
        <dbReference type="SAM" id="SignalP"/>
    </source>
</evidence>
<organism evidence="3 4">
    <name type="scientific">Nitrincola lacisaponensis</name>
    <dbReference type="NCBI Taxonomy" id="267850"/>
    <lineage>
        <taxon>Bacteria</taxon>
        <taxon>Pseudomonadati</taxon>
        <taxon>Pseudomonadota</taxon>
        <taxon>Gammaproteobacteria</taxon>
        <taxon>Oceanospirillales</taxon>
        <taxon>Oceanospirillaceae</taxon>
        <taxon>Nitrincola</taxon>
    </lineage>
</organism>
<dbReference type="STRING" id="267850.ADINL_0245"/>
<dbReference type="RefSeq" id="WP_051632454.1">
    <property type="nucleotide sequence ID" value="NZ_JMSZ01000007.1"/>
</dbReference>
<dbReference type="Gene3D" id="3.40.190.10">
    <property type="entry name" value="Periplasmic binding protein-like II"/>
    <property type="match status" value="1"/>
</dbReference>
<comment type="similarity">
    <text evidence="1">Belongs to the UPF0065 (bug) family.</text>
</comment>
<proteinExistence type="inferred from homology"/>
<dbReference type="PATRIC" id="fig|267850.7.peg.241"/>
<comment type="caution">
    <text evidence="3">The sequence shown here is derived from an EMBL/GenBank/DDBJ whole genome shotgun (WGS) entry which is preliminary data.</text>
</comment>
<reference evidence="3 4" key="1">
    <citation type="journal article" date="2005" name="Int. J. Syst. Evol. Microbiol.">
        <title>Nitrincola lacisaponensis gen. nov., sp. nov., a novel alkaliphilic bacterium isolated from an alkaline, saline lake.</title>
        <authorList>
            <person name="Dimitriu P.A."/>
            <person name="Shukla S.K."/>
            <person name="Conradt J."/>
            <person name="Marquez M.C."/>
            <person name="Ventosa A."/>
            <person name="Maglia A."/>
            <person name="Peyton B.M."/>
            <person name="Pinkart H.C."/>
            <person name="Mormile M.R."/>
        </authorList>
    </citation>
    <scope>NUCLEOTIDE SEQUENCE [LARGE SCALE GENOMIC DNA]</scope>
    <source>
        <strain evidence="3 4">4CA</strain>
    </source>
</reference>
<protein>
    <submittedName>
        <fullName evidence="3">Tricarboxylate transport protein TctC</fullName>
    </submittedName>
</protein>
<dbReference type="Gene3D" id="3.40.190.150">
    <property type="entry name" value="Bordetella uptake gene, domain 1"/>
    <property type="match status" value="1"/>
</dbReference>
<keyword evidence="2" id="KW-0732">Signal</keyword>
<dbReference type="EMBL" id="JMSZ01000007">
    <property type="protein sequence ID" value="KDE41172.1"/>
    <property type="molecule type" value="Genomic_DNA"/>
</dbReference>
<dbReference type="SUPFAM" id="SSF53850">
    <property type="entry name" value="Periplasmic binding protein-like II"/>
    <property type="match status" value="1"/>
</dbReference>
<name>A0A063YA09_9GAMM</name>
<feature type="signal peptide" evidence="2">
    <location>
        <begin position="1"/>
        <end position="23"/>
    </location>
</feature>
<sequence length="324" mass="33946">MVKIIKRIATLTATSLLATQLYAADYPSNTVTIIVPFGPGGSTDIVARVLAEALTNELGQPFVVDNRGGAGGAIGANAIANARPDGYTLGMGTVSTLVINPSVRGAEIGYDPLENFTHITSVAAVPNVVSVNPNLPVSNMAEFLEYARNNPGKLNFGTPGPGSLGHMMGATTMHQGEIDMMHIPYQGGGPALAGVLAGDVEVFFDNLPSSLPNIQAGELLPLAIANPERVAELPDVPTFAEVGLDMVNDPAWFGLVGPANLPDDVVEVIYNAAVKVIHSDAMRERLQSVSATPVGNTPEEFRNTIESANANTRFVIESAELTFD</sequence>
<dbReference type="InterPro" id="IPR005064">
    <property type="entry name" value="BUG"/>
</dbReference>